<gene>
    <name evidence="1" type="ORF">GSOID_T00005035001</name>
</gene>
<name>E4X9R6_OIKDI</name>
<dbReference type="AlphaFoldDB" id="E4X9R6"/>
<organism evidence="1">
    <name type="scientific">Oikopleura dioica</name>
    <name type="common">Tunicate</name>
    <dbReference type="NCBI Taxonomy" id="34765"/>
    <lineage>
        <taxon>Eukaryota</taxon>
        <taxon>Metazoa</taxon>
        <taxon>Chordata</taxon>
        <taxon>Tunicata</taxon>
        <taxon>Appendicularia</taxon>
        <taxon>Copelata</taxon>
        <taxon>Oikopleuridae</taxon>
        <taxon>Oikopleura</taxon>
    </lineage>
</organism>
<evidence type="ECO:0000313" key="2">
    <source>
        <dbReference type="Proteomes" id="UP000001307"/>
    </source>
</evidence>
<proteinExistence type="predicted"/>
<evidence type="ECO:0000313" key="1">
    <source>
        <dbReference type="EMBL" id="CBY08464.1"/>
    </source>
</evidence>
<dbReference type="EMBL" id="FN653031">
    <property type="protein sequence ID" value="CBY08464.1"/>
    <property type="molecule type" value="Genomic_DNA"/>
</dbReference>
<accession>E4X9R6</accession>
<dbReference type="OrthoDB" id="10471413at2759"/>
<dbReference type="InParanoid" id="E4X9R6"/>
<protein>
    <submittedName>
        <fullName evidence="1">Uncharacterized protein</fullName>
    </submittedName>
</protein>
<reference evidence="1" key="1">
    <citation type="journal article" date="2010" name="Science">
        <title>Plasticity of animal genome architecture unmasked by rapid evolution of a pelagic tunicate.</title>
        <authorList>
            <person name="Denoeud F."/>
            <person name="Henriet S."/>
            <person name="Mungpakdee S."/>
            <person name="Aury J.M."/>
            <person name="Da Silva C."/>
            <person name="Brinkmann H."/>
            <person name="Mikhaleva J."/>
            <person name="Olsen L.C."/>
            <person name="Jubin C."/>
            <person name="Canestro C."/>
            <person name="Bouquet J.M."/>
            <person name="Danks G."/>
            <person name="Poulain J."/>
            <person name="Campsteijn C."/>
            <person name="Adamski M."/>
            <person name="Cross I."/>
            <person name="Yadetie F."/>
            <person name="Muffato M."/>
            <person name="Louis A."/>
            <person name="Butcher S."/>
            <person name="Tsagkogeorga G."/>
            <person name="Konrad A."/>
            <person name="Singh S."/>
            <person name="Jensen M.F."/>
            <person name="Cong E.H."/>
            <person name="Eikeseth-Otteraa H."/>
            <person name="Noel B."/>
            <person name="Anthouard V."/>
            <person name="Porcel B.M."/>
            <person name="Kachouri-Lafond R."/>
            <person name="Nishino A."/>
            <person name="Ugolini M."/>
            <person name="Chourrout P."/>
            <person name="Nishida H."/>
            <person name="Aasland R."/>
            <person name="Huzurbazar S."/>
            <person name="Westhof E."/>
            <person name="Delsuc F."/>
            <person name="Lehrach H."/>
            <person name="Reinhardt R."/>
            <person name="Weissenbach J."/>
            <person name="Roy S.W."/>
            <person name="Artiguenave F."/>
            <person name="Postlethwait J.H."/>
            <person name="Manak J.R."/>
            <person name="Thompson E.M."/>
            <person name="Jaillon O."/>
            <person name="Du Pasquier L."/>
            <person name="Boudinot P."/>
            <person name="Liberles D.A."/>
            <person name="Volff J.N."/>
            <person name="Philippe H."/>
            <person name="Lenhard B."/>
            <person name="Roest Crollius H."/>
            <person name="Wincker P."/>
            <person name="Chourrout D."/>
        </authorList>
    </citation>
    <scope>NUCLEOTIDE SEQUENCE [LARGE SCALE GENOMIC DNA]</scope>
</reference>
<keyword evidence="2" id="KW-1185">Reference proteome</keyword>
<dbReference type="Proteomes" id="UP000001307">
    <property type="component" value="Unassembled WGS sequence"/>
</dbReference>
<sequence length="181" mass="21052">MSSLIVNRTEIYFLKWNKSEKLFEVAKKPVNYKNLVQIEAIVDFEREIHSLELDNLCKKAESLGIQEQLPACNVELTSCSQPWGAWSECHCSSDQPFRMRFRLLSAEQCHRSAFQLDESELCVRDCLDTFGNRERFLSYSSSAHQDSSSSYIDKYSHQYSTYYSGDGAAHPDDEDYFWINK</sequence>